<dbReference type="Gene3D" id="2.115.10.20">
    <property type="entry name" value="Glycosyl hydrolase domain, family 43"/>
    <property type="match status" value="1"/>
</dbReference>
<evidence type="ECO:0000256" key="7">
    <source>
        <dbReference type="SAM" id="SignalP"/>
    </source>
</evidence>
<dbReference type="InterPro" id="IPR001362">
    <property type="entry name" value="Glyco_hydro_32"/>
</dbReference>
<feature type="signal peptide" evidence="7">
    <location>
        <begin position="1"/>
        <end position="26"/>
    </location>
</feature>
<dbReference type="EC" id="3.2.1.26" evidence="2"/>
<reference evidence="10" key="1">
    <citation type="submission" date="2021-12" db="EMBL/GenBank/DDBJ databases">
        <title>Convergent genome expansion in fungi linked to evolution of root-endophyte symbiosis.</title>
        <authorList>
            <consortium name="DOE Joint Genome Institute"/>
            <person name="Ke Y.-H."/>
            <person name="Bonito G."/>
            <person name="Liao H.-L."/>
            <person name="Looney B."/>
            <person name="Rojas-Flechas A."/>
            <person name="Nash J."/>
            <person name="Hameed K."/>
            <person name="Schadt C."/>
            <person name="Martin F."/>
            <person name="Crous P.W."/>
            <person name="Miettinen O."/>
            <person name="Magnuson J.K."/>
            <person name="Labbe J."/>
            <person name="Jacobson D."/>
            <person name="Doktycz M.J."/>
            <person name="Veneault-Fourrey C."/>
            <person name="Kuo A."/>
            <person name="Mondo S."/>
            <person name="Calhoun S."/>
            <person name="Riley R."/>
            <person name="Ohm R."/>
            <person name="LaButti K."/>
            <person name="Andreopoulos B."/>
            <person name="Pangilinan J."/>
            <person name="Nolan M."/>
            <person name="Tritt A."/>
            <person name="Clum A."/>
            <person name="Lipzen A."/>
            <person name="Daum C."/>
            <person name="Barry K."/>
            <person name="Grigoriev I.V."/>
            <person name="Vilgalys R."/>
        </authorList>
    </citation>
    <scope>NUCLEOTIDE SEQUENCE</scope>
    <source>
        <strain evidence="10">PMI_201</strain>
    </source>
</reference>
<evidence type="ECO:0000313" key="10">
    <source>
        <dbReference type="EMBL" id="KAH8705707.1"/>
    </source>
</evidence>
<keyword evidence="11" id="KW-1185">Reference proteome</keyword>
<proteinExistence type="inferred from homology"/>
<comment type="caution">
    <text evidence="10">The sequence shown here is derived from an EMBL/GenBank/DDBJ whole genome shotgun (WGS) entry which is preliminary data.</text>
</comment>
<dbReference type="Pfam" id="PF00251">
    <property type="entry name" value="Glyco_hydro_32N"/>
    <property type="match status" value="1"/>
</dbReference>
<dbReference type="SUPFAM" id="SSF49899">
    <property type="entry name" value="Concanavalin A-like lectins/glucanases"/>
    <property type="match status" value="1"/>
</dbReference>
<evidence type="ECO:0000259" key="9">
    <source>
        <dbReference type="Pfam" id="PF08244"/>
    </source>
</evidence>
<evidence type="ECO:0000256" key="2">
    <source>
        <dbReference type="ARBA" id="ARBA00012758"/>
    </source>
</evidence>
<feature type="domain" description="Glycosyl hydrolase family 32 N-terminal" evidence="8">
    <location>
        <begin position="229"/>
        <end position="517"/>
    </location>
</feature>
<evidence type="ECO:0000259" key="8">
    <source>
        <dbReference type="Pfam" id="PF00251"/>
    </source>
</evidence>
<dbReference type="CDD" id="cd08996">
    <property type="entry name" value="GH32_FFase"/>
    <property type="match status" value="1"/>
</dbReference>
<protein>
    <recommendedName>
        <fullName evidence="2">beta-fructofuranosidase</fullName>
        <ecNumber evidence="2">3.2.1.26</ecNumber>
    </recommendedName>
</protein>
<evidence type="ECO:0000256" key="1">
    <source>
        <dbReference type="ARBA" id="ARBA00009902"/>
    </source>
</evidence>
<dbReference type="InterPro" id="IPR013148">
    <property type="entry name" value="Glyco_hydro_32_N"/>
</dbReference>
<dbReference type="InterPro" id="IPR051214">
    <property type="entry name" value="GH32_Enzymes"/>
</dbReference>
<dbReference type="GO" id="GO:0004564">
    <property type="term" value="F:beta-fructofuranosidase activity"/>
    <property type="evidence" value="ECO:0007669"/>
    <property type="project" value="UniProtKB-EC"/>
</dbReference>
<dbReference type="GO" id="GO:0005975">
    <property type="term" value="P:carbohydrate metabolic process"/>
    <property type="evidence" value="ECO:0007669"/>
    <property type="project" value="InterPro"/>
</dbReference>
<dbReference type="AlphaFoldDB" id="A0AAD4L193"/>
<dbReference type="SMART" id="SM00640">
    <property type="entry name" value="Glyco_32"/>
    <property type="match status" value="1"/>
</dbReference>
<evidence type="ECO:0000313" key="11">
    <source>
        <dbReference type="Proteomes" id="UP001201262"/>
    </source>
</evidence>
<accession>A0AAD4L193</accession>
<dbReference type="GeneID" id="70249176"/>
<evidence type="ECO:0000256" key="3">
    <source>
        <dbReference type="ARBA" id="ARBA00022729"/>
    </source>
</evidence>
<evidence type="ECO:0000256" key="6">
    <source>
        <dbReference type="RuleBase" id="RU362110"/>
    </source>
</evidence>
<evidence type="ECO:0000256" key="5">
    <source>
        <dbReference type="ARBA" id="ARBA00023295"/>
    </source>
</evidence>
<keyword evidence="3 7" id="KW-0732">Signal</keyword>
<dbReference type="Proteomes" id="UP001201262">
    <property type="component" value="Unassembled WGS sequence"/>
</dbReference>
<name>A0AAD4L193_9EURO</name>
<keyword evidence="5 6" id="KW-0326">Glycosidase</keyword>
<dbReference type="RefSeq" id="XP_046078328.1">
    <property type="nucleotide sequence ID" value="XM_046218889.1"/>
</dbReference>
<dbReference type="EMBL" id="JAJTJA010000001">
    <property type="protein sequence ID" value="KAH8705707.1"/>
    <property type="molecule type" value="Genomic_DNA"/>
</dbReference>
<feature type="domain" description="Glycosyl hydrolase family 32 C-terminal" evidence="9">
    <location>
        <begin position="539"/>
        <end position="673"/>
    </location>
</feature>
<dbReference type="Gene3D" id="2.60.120.560">
    <property type="entry name" value="Exo-inulinase, domain 1"/>
    <property type="match status" value="1"/>
</dbReference>
<keyword evidence="4 6" id="KW-0378">Hydrolase</keyword>
<dbReference type="InterPro" id="IPR013320">
    <property type="entry name" value="ConA-like_dom_sf"/>
</dbReference>
<dbReference type="PANTHER" id="PTHR43101">
    <property type="entry name" value="BETA-FRUCTOSIDASE"/>
    <property type="match status" value="1"/>
</dbReference>
<dbReference type="InterPro" id="IPR023296">
    <property type="entry name" value="Glyco_hydro_beta-prop_sf"/>
</dbReference>
<dbReference type="PANTHER" id="PTHR43101:SF1">
    <property type="entry name" value="BETA-FRUCTOSIDASE"/>
    <property type="match status" value="1"/>
</dbReference>
<comment type="similarity">
    <text evidence="1 6">Belongs to the glycosyl hydrolase 32 family.</text>
</comment>
<dbReference type="Pfam" id="PF08244">
    <property type="entry name" value="Glyco_hydro_32C"/>
    <property type="match status" value="1"/>
</dbReference>
<gene>
    <name evidence="10" type="ORF">BGW36DRAFT_403232</name>
</gene>
<organism evidence="10 11">
    <name type="scientific">Talaromyces proteolyticus</name>
    <dbReference type="NCBI Taxonomy" id="1131652"/>
    <lineage>
        <taxon>Eukaryota</taxon>
        <taxon>Fungi</taxon>
        <taxon>Dikarya</taxon>
        <taxon>Ascomycota</taxon>
        <taxon>Pezizomycotina</taxon>
        <taxon>Eurotiomycetes</taxon>
        <taxon>Eurotiomycetidae</taxon>
        <taxon>Eurotiales</taxon>
        <taxon>Trichocomaceae</taxon>
        <taxon>Talaromyces</taxon>
        <taxon>Talaromyces sect. Bacilispori</taxon>
    </lineage>
</organism>
<sequence length="681" mass="73749">MTLIRRLKYPLGVLLFFKSYYLQAEAYPLSDCDKYQYPGPLNPSFESGVLDGWTVVSGTAFGQGSIVGETDSRSCCGDFNQVGNYSVWGYGNDGDPAIGVLQSSSFQASSVTSFLVGGGWDPVNLYIGLVRDSDNALLLNQTGMDDEAYIRIIWDTSAWVGQNVHIVAYDNSTSNSWGHINIDDIRVGCAALGDGNLTFNILGQANQPADGSLPDAQLYSVDPFRPQYHYTPYQGWTNDPCGLSQLNGTHHLFNQFNPDSPFGAHISWSHAISSDAVHWRRQPVALTPPYIDINSSDNSGRWTGSAVNDNGTLRLLFTDFTDTNFHPGAESEVVSTADSSDGITFQLYTGNPVVAAPPPDSPSGFRDPKVFLDATDNTWKMVLGGGDSTSGKIFLYSTSDMISWTYIGVLIEGDGTTGTMWECPNFFPIGDKWALFYGGNGQGWWHIGSYNGTNFVSEATGLLDIGSIYAAQWYVDESGRNLLMAWIYNFGTYKYPSRVNGYVGATTATRELFLRDDGGLGSRLITEIDSLVTGNPVSFGPQTVQDSLAIGHSSTGRLQLSVNLNTTTASSFSLNFLSSSAEKTVLTYTVANKTLTIDTSEAGYGPGGLVNAVITIPGNNILGLDILLDRTILEIFASDGTAITQRIYPRYFESTGITMVVDDGAVAITNITLSQYGSSWN</sequence>
<dbReference type="InterPro" id="IPR013189">
    <property type="entry name" value="Glyco_hydro_32_C"/>
</dbReference>
<dbReference type="SUPFAM" id="SSF75005">
    <property type="entry name" value="Arabinanase/levansucrase/invertase"/>
    <property type="match status" value="1"/>
</dbReference>
<feature type="chain" id="PRO_5042065132" description="beta-fructofuranosidase" evidence="7">
    <location>
        <begin position="27"/>
        <end position="681"/>
    </location>
</feature>
<evidence type="ECO:0000256" key="4">
    <source>
        <dbReference type="ARBA" id="ARBA00022801"/>
    </source>
</evidence>